<keyword evidence="1" id="KW-0472">Membrane</keyword>
<proteinExistence type="predicted"/>
<sequence>MRQFRSIYARRIQDVLDEITLARADGVITTREVLEIAVEMFDAVADLLRTAQSRRWRLVGLGLTSSAAALTRMAAWLG</sequence>
<name>A0A0F8YWZ6_9ZZZZ</name>
<dbReference type="EMBL" id="LAZR01066969">
    <property type="protein sequence ID" value="KKK52536.1"/>
    <property type="molecule type" value="Genomic_DNA"/>
</dbReference>
<evidence type="ECO:0000256" key="1">
    <source>
        <dbReference type="SAM" id="Phobius"/>
    </source>
</evidence>
<gene>
    <name evidence="2" type="ORF">LCGC14_3103930</name>
</gene>
<feature type="transmembrane region" description="Helical" evidence="1">
    <location>
        <begin position="58"/>
        <end position="77"/>
    </location>
</feature>
<organism evidence="2">
    <name type="scientific">marine sediment metagenome</name>
    <dbReference type="NCBI Taxonomy" id="412755"/>
    <lineage>
        <taxon>unclassified sequences</taxon>
        <taxon>metagenomes</taxon>
        <taxon>ecological metagenomes</taxon>
    </lineage>
</organism>
<comment type="caution">
    <text evidence="2">The sequence shown here is derived from an EMBL/GenBank/DDBJ whole genome shotgun (WGS) entry which is preliminary data.</text>
</comment>
<evidence type="ECO:0000313" key="2">
    <source>
        <dbReference type="EMBL" id="KKK52536.1"/>
    </source>
</evidence>
<accession>A0A0F8YWZ6</accession>
<protein>
    <submittedName>
        <fullName evidence="2">Uncharacterized protein</fullName>
    </submittedName>
</protein>
<reference evidence="2" key="1">
    <citation type="journal article" date="2015" name="Nature">
        <title>Complex archaea that bridge the gap between prokaryotes and eukaryotes.</title>
        <authorList>
            <person name="Spang A."/>
            <person name="Saw J.H."/>
            <person name="Jorgensen S.L."/>
            <person name="Zaremba-Niedzwiedzka K."/>
            <person name="Martijn J."/>
            <person name="Lind A.E."/>
            <person name="van Eijk R."/>
            <person name="Schleper C."/>
            <person name="Guy L."/>
            <person name="Ettema T.J."/>
        </authorList>
    </citation>
    <scope>NUCLEOTIDE SEQUENCE</scope>
</reference>
<dbReference type="AlphaFoldDB" id="A0A0F8YWZ6"/>
<keyword evidence="1" id="KW-0812">Transmembrane</keyword>
<keyword evidence="1" id="KW-1133">Transmembrane helix</keyword>